<protein>
    <submittedName>
        <fullName evidence="2">Uncharacterized protein</fullName>
    </submittedName>
</protein>
<gene>
    <name evidence="2" type="ORF">FDP25_01695</name>
</gene>
<dbReference type="AlphaFoldDB" id="A0A844CHH9"/>
<organism evidence="2 3">
    <name type="scientific">Roseovarius bejariae</name>
    <dbReference type="NCBI Taxonomy" id="2576383"/>
    <lineage>
        <taxon>Bacteria</taxon>
        <taxon>Pseudomonadati</taxon>
        <taxon>Pseudomonadota</taxon>
        <taxon>Alphaproteobacteria</taxon>
        <taxon>Rhodobacterales</taxon>
        <taxon>Roseobacteraceae</taxon>
        <taxon>Roseovarius</taxon>
    </lineage>
</organism>
<evidence type="ECO:0000313" key="3">
    <source>
        <dbReference type="Proteomes" id="UP000564704"/>
    </source>
</evidence>
<dbReference type="EMBL" id="SZWE01000001">
    <property type="protein sequence ID" value="MRU14132.1"/>
    <property type="molecule type" value="Genomic_DNA"/>
</dbReference>
<reference evidence="2 3" key="1">
    <citation type="submission" date="2019-05" db="EMBL/GenBank/DDBJ databases">
        <title>Roseovarius bejariae sp. nov., a moderately halophylic bacterium isolated from a saline soil in Rambla Salada (Murcia).</title>
        <authorList>
            <person name="Castro D.J."/>
            <person name="Gomez-Altuve A."/>
            <person name="Reina J.C."/>
            <person name="Rodriguez M."/>
            <person name="Sampedro I."/>
            <person name="Llamas I."/>
            <person name="Martinez-Checa F."/>
        </authorList>
    </citation>
    <scope>NUCLEOTIDE SEQUENCE [LARGE SCALE GENOMIC DNA]</scope>
    <source>
        <strain evidence="2 3">A21</strain>
    </source>
</reference>
<feature type="region of interest" description="Disordered" evidence="1">
    <location>
        <begin position="104"/>
        <end position="156"/>
    </location>
</feature>
<dbReference type="RefSeq" id="WP_154148445.1">
    <property type="nucleotide sequence ID" value="NZ_SZWE01000001.1"/>
</dbReference>
<sequence length="325" mass="34279">MSNFQSVDMSPTDFSADDLATLQQQLEDQQAGKKAGTFDNIKITTAAVHTSTMKDGQLSTETVNKGFGPNGGTAYANAPLRPGHVVIPGVGETTIDAAKAGGLLPQSYREGDPLPFDNAPKAASQGNPKGAQADDKANAAADTDTDADDSPAAHRAKVASDILQGVDQFHGAHVTDGLISHAVENGGEPETVLDMLPEGVSEVQAKQVYAGYMAQAENTLSERAPSASIAMMSEVLSEDQLRAARTAVVNGDTDGFVSIANAAVDHLANMPKLDPEGFKEMLEDMPAEERKALRYDRLTNDWRVTIPGQPEMSFGAAVRMGLVRV</sequence>
<evidence type="ECO:0000256" key="1">
    <source>
        <dbReference type="SAM" id="MobiDB-lite"/>
    </source>
</evidence>
<accession>A0A844CHH9</accession>
<keyword evidence="3" id="KW-1185">Reference proteome</keyword>
<comment type="caution">
    <text evidence="2">The sequence shown here is derived from an EMBL/GenBank/DDBJ whole genome shotgun (WGS) entry which is preliminary data.</text>
</comment>
<name>A0A844CHH9_9RHOB</name>
<evidence type="ECO:0000313" key="2">
    <source>
        <dbReference type="EMBL" id="MRU14132.1"/>
    </source>
</evidence>
<dbReference type="Proteomes" id="UP000564704">
    <property type="component" value="Unassembled WGS sequence"/>
</dbReference>
<dbReference type="OrthoDB" id="8069153at2"/>
<proteinExistence type="predicted"/>